<accession>A0A1E3W1U8</accession>
<keyword evidence="2 4" id="KW-0808">Transferase</keyword>
<dbReference type="Gene3D" id="3.30.70.3550">
    <property type="entry name" value="Leucyl/phenylalanyl-tRNA-protein transferase, N-terminal domain"/>
    <property type="match status" value="1"/>
</dbReference>
<evidence type="ECO:0000256" key="4">
    <source>
        <dbReference type="HAMAP-Rule" id="MF_00688"/>
    </source>
</evidence>
<comment type="catalytic activity">
    <reaction evidence="4">
        <text>L-phenylalanyl-tRNA(Phe) + an N-terminal L-alpha-aminoacyl-[protein] = an N-terminal L-phenylalanyl-L-alpha-aminoacyl-[protein] + tRNA(Phe)</text>
        <dbReference type="Rhea" id="RHEA:43632"/>
        <dbReference type="Rhea" id="RHEA-COMP:9668"/>
        <dbReference type="Rhea" id="RHEA-COMP:9699"/>
        <dbReference type="Rhea" id="RHEA-COMP:10636"/>
        <dbReference type="Rhea" id="RHEA-COMP:10637"/>
        <dbReference type="ChEBI" id="CHEBI:78442"/>
        <dbReference type="ChEBI" id="CHEBI:78531"/>
        <dbReference type="ChEBI" id="CHEBI:78597"/>
        <dbReference type="ChEBI" id="CHEBI:83561"/>
        <dbReference type="EC" id="2.3.2.6"/>
    </reaction>
</comment>
<dbReference type="InterPro" id="IPR004616">
    <property type="entry name" value="Leu/Phe-tRNA_Trfase"/>
</dbReference>
<dbReference type="NCBIfam" id="TIGR00667">
    <property type="entry name" value="aat"/>
    <property type="match status" value="1"/>
</dbReference>
<dbReference type="GO" id="GO:0008914">
    <property type="term" value="F:leucyl-tRNA--protein transferase activity"/>
    <property type="evidence" value="ECO:0007669"/>
    <property type="project" value="UniProtKB-UniRule"/>
</dbReference>
<comment type="function">
    <text evidence="4">Functions in the N-end rule pathway of protein degradation where it conjugates Leu, Phe and, less efficiently, Met from aminoacyl-tRNAs to the N-termini of proteins containing an N-terminal arginine or lysine.</text>
</comment>
<dbReference type="Pfam" id="PF03588">
    <property type="entry name" value="Leu_Phe_trans"/>
    <property type="match status" value="1"/>
</dbReference>
<keyword evidence="6" id="KW-1185">Reference proteome</keyword>
<dbReference type="AlphaFoldDB" id="A0A1E3W1U8"/>
<dbReference type="InterPro" id="IPR042203">
    <property type="entry name" value="Leu/Phe-tRNA_Trfase_C"/>
</dbReference>
<dbReference type="SUPFAM" id="SSF55729">
    <property type="entry name" value="Acyl-CoA N-acyltransferases (Nat)"/>
    <property type="match status" value="1"/>
</dbReference>
<dbReference type="EMBL" id="LPWF01000016">
    <property type="protein sequence ID" value="ODR99750.1"/>
    <property type="molecule type" value="Genomic_DNA"/>
</dbReference>
<evidence type="ECO:0000256" key="2">
    <source>
        <dbReference type="ARBA" id="ARBA00022679"/>
    </source>
</evidence>
<comment type="subcellular location">
    <subcellularLocation>
        <location evidence="4">Cytoplasm</location>
    </subcellularLocation>
</comment>
<dbReference type="PANTHER" id="PTHR30098">
    <property type="entry name" value="LEUCYL/PHENYLALANYL-TRNA--PROTEIN TRANSFERASE"/>
    <property type="match status" value="1"/>
</dbReference>
<keyword evidence="3 4" id="KW-0012">Acyltransferase</keyword>
<evidence type="ECO:0000313" key="5">
    <source>
        <dbReference type="EMBL" id="ODR99750.1"/>
    </source>
</evidence>
<comment type="caution">
    <text evidence="5">The sequence shown here is derived from an EMBL/GenBank/DDBJ whole genome shotgun (WGS) entry which is preliminary data.</text>
</comment>
<gene>
    <name evidence="4" type="primary">aat</name>
    <name evidence="5" type="ORF">AUC69_09110</name>
</gene>
<dbReference type="InterPro" id="IPR016181">
    <property type="entry name" value="Acyl_CoA_acyltransferase"/>
</dbReference>
<dbReference type="STRING" id="1774969.AUC69_09110"/>
<comment type="catalytic activity">
    <reaction evidence="4">
        <text>N-terminal L-lysyl-[protein] + L-leucyl-tRNA(Leu) = N-terminal L-leucyl-L-lysyl-[protein] + tRNA(Leu) + H(+)</text>
        <dbReference type="Rhea" id="RHEA:12340"/>
        <dbReference type="Rhea" id="RHEA-COMP:9613"/>
        <dbReference type="Rhea" id="RHEA-COMP:9622"/>
        <dbReference type="Rhea" id="RHEA-COMP:12670"/>
        <dbReference type="Rhea" id="RHEA-COMP:12671"/>
        <dbReference type="ChEBI" id="CHEBI:15378"/>
        <dbReference type="ChEBI" id="CHEBI:65249"/>
        <dbReference type="ChEBI" id="CHEBI:78442"/>
        <dbReference type="ChEBI" id="CHEBI:78494"/>
        <dbReference type="ChEBI" id="CHEBI:133043"/>
        <dbReference type="EC" id="2.3.2.6"/>
    </reaction>
</comment>
<evidence type="ECO:0000313" key="6">
    <source>
        <dbReference type="Proteomes" id="UP000094472"/>
    </source>
</evidence>
<dbReference type="HAMAP" id="MF_00688">
    <property type="entry name" value="Leu_Phe_trans"/>
    <property type="match status" value="1"/>
</dbReference>
<keyword evidence="1 4" id="KW-0963">Cytoplasm</keyword>
<reference evidence="5 6" key="1">
    <citation type="journal article" date="2016" name="Environ. Microbiol.">
        <title>New Methyloceanibacter diversity from North Sea sediments includes methanotroph containing solely the soluble methane monooxygenase.</title>
        <authorList>
            <person name="Vekeman B."/>
            <person name="Kerckhof F.M."/>
            <person name="Cremers G."/>
            <person name="de Vos P."/>
            <person name="Vandamme P."/>
            <person name="Boon N."/>
            <person name="Op den Camp H.J."/>
            <person name="Heylen K."/>
        </authorList>
    </citation>
    <scope>NUCLEOTIDE SEQUENCE [LARGE SCALE GENOMIC DNA]</scope>
    <source>
        <strain evidence="5 6">R-67175</strain>
    </source>
</reference>
<proteinExistence type="inferred from homology"/>
<comment type="similarity">
    <text evidence="4">Belongs to the L/F-transferase family.</text>
</comment>
<dbReference type="GO" id="GO:0030163">
    <property type="term" value="P:protein catabolic process"/>
    <property type="evidence" value="ECO:0007669"/>
    <property type="project" value="UniProtKB-UniRule"/>
</dbReference>
<dbReference type="InterPro" id="IPR042221">
    <property type="entry name" value="Leu/Phe-tRNA_Trfase_N"/>
</dbReference>
<dbReference type="PANTHER" id="PTHR30098:SF2">
    <property type="entry name" value="LEUCYL_PHENYLALANYL-TRNA--PROTEIN TRANSFERASE"/>
    <property type="match status" value="1"/>
</dbReference>
<protein>
    <recommendedName>
        <fullName evidence="4">Leucyl/phenylalanyl-tRNA--protein transferase</fullName>
        <ecNumber evidence="4">2.3.2.6</ecNumber>
    </recommendedName>
    <alternativeName>
        <fullName evidence="4">L/F-transferase</fullName>
    </alternativeName>
    <alternativeName>
        <fullName evidence="4">Leucyltransferase</fullName>
    </alternativeName>
    <alternativeName>
        <fullName evidence="4">Phenyalanyltransferase</fullName>
    </alternativeName>
</protein>
<dbReference type="EC" id="2.3.2.6" evidence="4"/>
<dbReference type="Gene3D" id="3.40.630.70">
    <property type="entry name" value="Leucyl/phenylalanyl-tRNA-protein transferase, C-terminal domain"/>
    <property type="match status" value="1"/>
</dbReference>
<evidence type="ECO:0000256" key="1">
    <source>
        <dbReference type="ARBA" id="ARBA00022490"/>
    </source>
</evidence>
<dbReference type="Proteomes" id="UP000094472">
    <property type="component" value="Unassembled WGS sequence"/>
</dbReference>
<name>A0A1E3W1U8_9HYPH</name>
<organism evidence="5 6">
    <name type="scientific">Methyloceanibacter superfactus</name>
    <dbReference type="NCBI Taxonomy" id="1774969"/>
    <lineage>
        <taxon>Bacteria</taxon>
        <taxon>Pseudomonadati</taxon>
        <taxon>Pseudomonadota</taxon>
        <taxon>Alphaproteobacteria</taxon>
        <taxon>Hyphomicrobiales</taxon>
        <taxon>Hyphomicrobiaceae</taxon>
        <taxon>Methyloceanibacter</taxon>
    </lineage>
</organism>
<dbReference type="GO" id="GO:0005737">
    <property type="term" value="C:cytoplasm"/>
    <property type="evidence" value="ECO:0007669"/>
    <property type="project" value="UniProtKB-SubCell"/>
</dbReference>
<comment type="catalytic activity">
    <reaction evidence="4">
        <text>N-terminal L-arginyl-[protein] + L-leucyl-tRNA(Leu) = N-terminal L-leucyl-L-arginyl-[protein] + tRNA(Leu) + H(+)</text>
        <dbReference type="Rhea" id="RHEA:50416"/>
        <dbReference type="Rhea" id="RHEA-COMP:9613"/>
        <dbReference type="Rhea" id="RHEA-COMP:9622"/>
        <dbReference type="Rhea" id="RHEA-COMP:12672"/>
        <dbReference type="Rhea" id="RHEA-COMP:12673"/>
        <dbReference type="ChEBI" id="CHEBI:15378"/>
        <dbReference type="ChEBI" id="CHEBI:64719"/>
        <dbReference type="ChEBI" id="CHEBI:78442"/>
        <dbReference type="ChEBI" id="CHEBI:78494"/>
        <dbReference type="ChEBI" id="CHEBI:133044"/>
        <dbReference type="EC" id="2.3.2.6"/>
    </reaction>
</comment>
<sequence length="315" mass="34712">MSEQNVISRGLSAAPGSVAGRDRAEARRACLFRETPFQICERMLLGTAWALKPGRIGTLRPLARMWLASLVAPSRGLPDAGALAETCELAGIAPDLSVPTLLAAYRQGLFPHGHVGAPKWLSPAKRGVLHLDNFRISSRLRSMMRQGRYAVTFDRDFEGVIKACAGRRPGQWHLTWITPRIMHAYAEAHDAGHVHSFEVWNDQGELVGGGYGVAVGRVFVIESQFFRVSNASKIGFSVLAWHLARWGFVLADNKWLTPTTAQMGFHEMPRADYLRRLAALADAPHEAPRQGGRWEPELDAKAVADWRPGAHADTP</sequence>
<evidence type="ECO:0000256" key="3">
    <source>
        <dbReference type="ARBA" id="ARBA00023315"/>
    </source>
</evidence>